<dbReference type="AlphaFoldDB" id="A0A9P6NV42"/>
<protein>
    <submittedName>
        <fullName evidence="1">Uncharacterized protein</fullName>
    </submittedName>
</protein>
<organism evidence="1 2">
    <name type="scientific">Cronartium quercuum f. sp. fusiforme G11</name>
    <dbReference type="NCBI Taxonomy" id="708437"/>
    <lineage>
        <taxon>Eukaryota</taxon>
        <taxon>Fungi</taxon>
        <taxon>Dikarya</taxon>
        <taxon>Basidiomycota</taxon>
        <taxon>Pucciniomycotina</taxon>
        <taxon>Pucciniomycetes</taxon>
        <taxon>Pucciniales</taxon>
        <taxon>Coleosporiaceae</taxon>
        <taxon>Cronartium</taxon>
    </lineage>
</organism>
<comment type="caution">
    <text evidence="1">The sequence shown here is derived from an EMBL/GenBank/DDBJ whole genome shotgun (WGS) entry which is preliminary data.</text>
</comment>
<dbReference type="EMBL" id="MU167216">
    <property type="protein sequence ID" value="KAG0150858.1"/>
    <property type="molecule type" value="Genomic_DNA"/>
</dbReference>
<keyword evidence="2" id="KW-1185">Reference proteome</keyword>
<evidence type="ECO:0000313" key="1">
    <source>
        <dbReference type="EMBL" id="KAG0150858.1"/>
    </source>
</evidence>
<evidence type="ECO:0000313" key="2">
    <source>
        <dbReference type="Proteomes" id="UP000886653"/>
    </source>
</evidence>
<proteinExistence type="predicted"/>
<gene>
    <name evidence="1" type="ORF">CROQUDRAFT_87311</name>
</gene>
<sequence length="155" mass="17432">MYTTEERCDPKDKLEFLTKRAQGPAALDPTYETGPRNPGNRHSNLLVAKIFKLSSPYGLLEMLDTGQCPPRRVIHESTTEGKKKQASGKSAKPVHHLYDSTPVTVPVCGEYAFCHVIRILFLISVLLERTSRILTLDFDQKFMPNNADSSVRIDN</sequence>
<accession>A0A9P6NV42</accession>
<reference evidence="1" key="1">
    <citation type="submission" date="2013-11" db="EMBL/GenBank/DDBJ databases">
        <title>Genome sequence of the fusiform rust pathogen reveals effectors for host alternation and coevolution with pine.</title>
        <authorList>
            <consortium name="DOE Joint Genome Institute"/>
            <person name="Smith K."/>
            <person name="Pendleton A."/>
            <person name="Kubisiak T."/>
            <person name="Anderson C."/>
            <person name="Salamov A."/>
            <person name="Aerts A."/>
            <person name="Riley R."/>
            <person name="Clum A."/>
            <person name="Lindquist E."/>
            <person name="Ence D."/>
            <person name="Campbell M."/>
            <person name="Kronenberg Z."/>
            <person name="Feau N."/>
            <person name="Dhillon B."/>
            <person name="Hamelin R."/>
            <person name="Burleigh J."/>
            <person name="Smith J."/>
            <person name="Yandell M."/>
            <person name="Nelson C."/>
            <person name="Grigoriev I."/>
            <person name="Davis J."/>
        </authorList>
    </citation>
    <scope>NUCLEOTIDE SEQUENCE</scope>
    <source>
        <strain evidence="1">G11</strain>
    </source>
</reference>
<dbReference type="Proteomes" id="UP000886653">
    <property type="component" value="Unassembled WGS sequence"/>
</dbReference>
<name>A0A9P6NV42_9BASI</name>